<feature type="transmembrane region" description="Helical" evidence="7">
    <location>
        <begin position="149"/>
        <end position="167"/>
    </location>
</feature>
<feature type="transmembrane region" description="Helical" evidence="7">
    <location>
        <begin position="111"/>
        <end position="129"/>
    </location>
</feature>
<keyword evidence="5 7" id="KW-1133">Transmembrane helix</keyword>
<evidence type="ECO:0000256" key="3">
    <source>
        <dbReference type="ARBA" id="ARBA00022475"/>
    </source>
</evidence>
<dbReference type="RefSeq" id="WP_123127388.1">
    <property type="nucleotide sequence ID" value="NZ_RJJD01000008.1"/>
</dbReference>
<name>A0A3M9MJL3_9BACT</name>
<dbReference type="EMBL" id="RJJD01000008">
    <property type="protein sequence ID" value="RNI25760.1"/>
    <property type="molecule type" value="Genomic_DNA"/>
</dbReference>
<evidence type="ECO:0000256" key="7">
    <source>
        <dbReference type="SAM" id="Phobius"/>
    </source>
</evidence>
<dbReference type="InterPro" id="IPR050833">
    <property type="entry name" value="Poly_Biosynth_Transport"/>
</dbReference>
<sequence>MDLQKQAVSGVRWTSLVNIINVSVQFIQLAILARFLSPSDYGLMAIVSVVIGFASNFKDMGVSNAIIYRKDISAIQMSTLYWLTLLSSALLFLITALVSPLIASFYNDERLIPLLILIASTFIISSFGAQYSVLLTKQLKFGVLAKREIASQLISLATAVSFAIAGYGVYSLIFSVIISSIFNTVFLLIIGNKIYRPSFHFEWKEVKEFINFGLFQMGQQIMNYFNTQIDIMIIGKLVSTHELGLYSVAKNLAMRPFQVINPIITKVTMPVMAKVNDDEALLKNIYLKTMRFTSSLNFPIYLAIIILVQPIVLIIYGNKWDGVAPMIQILSVYTMIRSTANPVGSLQMAKGRADMAFYWNLGLLALVPLGVFIGSKWGMYGIMWAQVALQIGLIFPNFYFQVNRLISVKAWEYFETIVLPLIIALIAGFFSYWFVDIVNTAFLKIAITGTIGFGIYLVISYIFNREFIEDLKKIKK</sequence>
<dbReference type="Proteomes" id="UP000272117">
    <property type="component" value="Unassembled WGS sequence"/>
</dbReference>
<feature type="transmembrane region" description="Helical" evidence="7">
    <location>
        <begin position="323"/>
        <end position="344"/>
    </location>
</feature>
<dbReference type="Pfam" id="PF13440">
    <property type="entry name" value="Polysacc_synt_3"/>
    <property type="match status" value="1"/>
</dbReference>
<dbReference type="NCBIfam" id="NF007773">
    <property type="entry name" value="PRK10459.1"/>
    <property type="match status" value="1"/>
</dbReference>
<evidence type="ECO:0000313" key="8">
    <source>
        <dbReference type="EMBL" id="RNI25760.1"/>
    </source>
</evidence>
<feature type="transmembrane region" description="Helical" evidence="7">
    <location>
        <begin position="41"/>
        <end position="58"/>
    </location>
</feature>
<accession>A0A3M9MJL3</accession>
<evidence type="ECO:0000256" key="5">
    <source>
        <dbReference type="ARBA" id="ARBA00022989"/>
    </source>
</evidence>
<feature type="transmembrane region" description="Helical" evidence="7">
    <location>
        <begin position="298"/>
        <end position="317"/>
    </location>
</feature>
<feature type="transmembrane region" description="Helical" evidence="7">
    <location>
        <begin position="412"/>
        <end position="435"/>
    </location>
</feature>
<feature type="transmembrane region" description="Helical" evidence="7">
    <location>
        <begin position="79"/>
        <end position="105"/>
    </location>
</feature>
<dbReference type="CDD" id="cd13127">
    <property type="entry name" value="MATE_tuaB_like"/>
    <property type="match status" value="1"/>
</dbReference>
<evidence type="ECO:0000256" key="1">
    <source>
        <dbReference type="ARBA" id="ARBA00004651"/>
    </source>
</evidence>
<keyword evidence="9" id="KW-1185">Reference proteome</keyword>
<dbReference type="PANTHER" id="PTHR30250">
    <property type="entry name" value="PST FAMILY PREDICTED COLANIC ACID TRANSPORTER"/>
    <property type="match status" value="1"/>
</dbReference>
<keyword evidence="4 7" id="KW-0812">Transmembrane</keyword>
<comment type="caution">
    <text evidence="8">The sequence shown here is derived from an EMBL/GenBank/DDBJ whole genome shotgun (WGS) entry which is preliminary data.</text>
</comment>
<proteinExistence type="inferred from homology"/>
<dbReference type="OrthoDB" id="9770347at2"/>
<evidence type="ECO:0000256" key="2">
    <source>
        <dbReference type="ARBA" id="ARBA00007430"/>
    </source>
</evidence>
<dbReference type="PANTHER" id="PTHR30250:SF10">
    <property type="entry name" value="LIPOPOLYSACCHARIDE BIOSYNTHESIS PROTEIN WZXC"/>
    <property type="match status" value="1"/>
</dbReference>
<organism evidence="8 9">
    <name type="scientific">Rufibacter latericius</name>
    <dbReference type="NCBI Taxonomy" id="2487040"/>
    <lineage>
        <taxon>Bacteria</taxon>
        <taxon>Pseudomonadati</taxon>
        <taxon>Bacteroidota</taxon>
        <taxon>Cytophagia</taxon>
        <taxon>Cytophagales</taxon>
        <taxon>Hymenobacteraceae</taxon>
        <taxon>Rufibacter</taxon>
    </lineage>
</organism>
<feature type="transmembrane region" description="Helical" evidence="7">
    <location>
        <begin position="356"/>
        <end position="375"/>
    </location>
</feature>
<dbReference type="GO" id="GO:0005886">
    <property type="term" value="C:plasma membrane"/>
    <property type="evidence" value="ECO:0007669"/>
    <property type="project" value="UniProtKB-SubCell"/>
</dbReference>
<gene>
    <name evidence="8" type="ORF">EFB08_12970</name>
</gene>
<keyword evidence="3" id="KW-1003">Cell membrane</keyword>
<reference evidence="8 9" key="1">
    <citation type="submission" date="2018-11" db="EMBL/GenBank/DDBJ databases">
        <title>Rufibacter latericius sp. nov., isolated from water in Baiyang Lake.</title>
        <authorList>
            <person name="Yang Y."/>
        </authorList>
    </citation>
    <scope>NUCLEOTIDE SEQUENCE [LARGE SCALE GENOMIC DNA]</scope>
    <source>
        <strain evidence="8 9">R-22-1c-1</strain>
    </source>
</reference>
<comment type="similarity">
    <text evidence="2">Belongs to the polysaccharide synthase family.</text>
</comment>
<evidence type="ECO:0000256" key="4">
    <source>
        <dbReference type="ARBA" id="ARBA00022692"/>
    </source>
</evidence>
<dbReference type="AlphaFoldDB" id="A0A3M9MJL3"/>
<feature type="transmembrane region" description="Helical" evidence="7">
    <location>
        <begin position="381"/>
        <end position="400"/>
    </location>
</feature>
<comment type="subcellular location">
    <subcellularLocation>
        <location evidence="1">Cell membrane</location>
        <topology evidence="1">Multi-pass membrane protein</topology>
    </subcellularLocation>
</comment>
<protein>
    <submittedName>
        <fullName evidence="8">Colanic acid exporter</fullName>
    </submittedName>
</protein>
<evidence type="ECO:0000313" key="9">
    <source>
        <dbReference type="Proteomes" id="UP000272117"/>
    </source>
</evidence>
<feature type="transmembrane region" description="Helical" evidence="7">
    <location>
        <begin position="441"/>
        <end position="463"/>
    </location>
</feature>
<feature type="transmembrane region" description="Helical" evidence="7">
    <location>
        <begin position="12"/>
        <end position="35"/>
    </location>
</feature>
<feature type="transmembrane region" description="Helical" evidence="7">
    <location>
        <begin position="173"/>
        <end position="191"/>
    </location>
</feature>
<keyword evidence="6 7" id="KW-0472">Membrane</keyword>
<evidence type="ECO:0000256" key="6">
    <source>
        <dbReference type="ARBA" id="ARBA00023136"/>
    </source>
</evidence>